<accession>A0A426YJ88</accession>
<sequence>MDTVEVAVVEVWEAGSAVLCVFGAHLARGIVYATRVPSRFRALDHSDLLVGGRFANSSPIRRIPEIRVLFHVPPVFEFWQ</sequence>
<protein>
    <submittedName>
        <fullName evidence="1">Uncharacterized protein</fullName>
    </submittedName>
</protein>
<gene>
    <name evidence="1" type="ORF">B296_00050937</name>
</gene>
<name>A0A426YJ88_ENSVE</name>
<proteinExistence type="predicted"/>
<evidence type="ECO:0000313" key="1">
    <source>
        <dbReference type="EMBL" id="RRT51717.1"/>
    </source>
</evidence>
<dbReference type="AlphaFoldDB" id="A0A426YJ88"/>
<organism evidence="1 2">
    <name type="scientific">Ensete ventricosum</name>
    <name type="common">Abyssinian banana</name>
    <name type="synonym">Musa ensete</name>
    <dbReference type="NCBI Taxonomy" id="4639"/>
    <lineage>
        <taxon>Eukaryota</taxon>
        <taxon>Viridiplantae</taxon>
        <taxon>Streptophyta</taxon>
        <taxon>Embryophyta</taxon>
        <taxon>Tracheophyta</taxon>
        <taxon>Spermatophyta</taxon>
        <taxon>Magnoliopsida</taxon>
        <taxon>Liliopsida</taxon>
        <taxon>Zingiberales</taxon>
        <taxon>Musaceae</taxon>
        <taxon>Ensete</taxon>
    </lineage>
</organism>
<reference evidence="1 2" key="1">
    <citation type="journal article" date="2014" name="Agronomy (Basel)">
        <title>A Draft Genome Sequence for Ensete ventricosum, the Drought-Tolerant Tree Against Hunger.</title>
        <authorList>
            <person name="Harrison J."/>
            <person name="Moore K.A."/>
            <person name="Paszkiewicz K."/>
            <person name="Jones T."/>
            <person name="Grant M."/>
            <person name="Ambacheew D."/>
            <person name="Muzemil S."/>
            <person name="Studholme D.J."/>
        </authorList>
    </citation>
    <scope>NUCLEOTIDE SEQUENCE [LARGE SCALE GENOMIC DNA]</scope>
</reference>
<comment type="caution">
    <text evidence="1">The sequence shown here is derived from an EMBL/GenBank/DDBJ whole genome shotgun (WGS) entry which is preliminary data.</text>
</comment>
<dbReference type="EMBL" id="AMZH03012077">
    <property type="protein sequence ID" value="RRT51717.1"/>
    <property type="molecule type" value="Genomic_DNA"/>
</dbReference>
<dbReference type="Proteomes" id="UP000287651">
    <property type="component" value="Unassembled WGS sequence"/>
</dbReference>
<evidence type="ECO:0000313" key="2">
    <source>
        <dbReference type="Proteomes" id="UP000287651"/>
    </source>
</evidence>